<sequence length="167" mass="18984">MELVRSHEFHLYENPEIRKRFEIVARVAPNDISSMKDTTVVGKVVRNTYPSVFTEDTRTNTTVHFRTTPKDAGGIFDRSPCKVEHVSYCAPNVLYWTASRDGQLSLHSHLDNFCRSHCQTVAKVSALLLPYIVQCPLSRYLVEEEDKITLNAPLANDLKKQGNSFKA</sequence>
<evidence type="ECO:0000313" key="1">
    <source>
        <dbReference type="EMBL" id="KNC26363.1"/>
    </source>
</evidence>
<name>A0A0L0C1Y4_LUCCU</name>
<organism evidence="1 2">
    <name type="scientific">Lucilia cuprina</name>
    <name type="common">Green bottle fly</name>
    <name type="synonym">Australian sheep blowfly</name>
    <dbReference type="NCBI Taxonomy" id="7375"/>
    <lineage>
        <taxon>Eukaryota</taxon>
        <taxon>Metazoa</taxon>
        <taxon>Ecdysozoa</taxon>
        <taxon>Arthropoda</taxon>
        <taxon>Hexapoda</taxon>
        <taxon>Insecta</taxon>
        <taxon>Pterygota</taxon>
        <taxon>Neoptera</taxon>
        <taxon>Endopterygota</taxon>
        <taxon>Diptera</taxon>
        <taxon>Brachycera</taxon>
        <taxon>Muscomorpha</taxon>
        <taxon>Oestroidea</taxon>
        <taxon>Calliphoridae</taxon>
        <taxon>Luciliinae</taxon>
        <taxon>Lucilia</taxon>
    </lineage>
</organism>
<keyword evidence="2" id="KW-1185">Reference proteome</keyword>
<protein>
    <submittedName>
        <fullName evidence="1">Uncharacterized protein</fullName>
    </submittedName>
</protein>
<gene>
    <name evidence="1" type="ORF">FF38_09017</name>
</gene>
<proteinExistence type="predicted"/>
<reference evidence="1 2" key="1">
    <citation type="journal article" date="2015" name="Nat. Commun.">
        <title>Lucilia cuprina genome unlocks parasitic fly biology to underpin future interventions.</title>
        <authorList>
            <person name="Anstead C.A."/>
            <person name="Korhonen P.K."/>
            <person name="Young N.D."/>
            <person name="Hall R.S."/>
            <person name="Jex A.R."/>
            <person name="Murali S.C."/>
            <person name="Hughes D.S."/>
            <person name="Lee S.F."/>
            <person name="Perry T."/>
            <person name="Stroehlein A.J."/>
            <person name="Ansell B.R."/>
            <person name="Breugelmans B."/>
            <person name="Hofmann A."/>
            <person name="Qu J."/>
            <person name="Dugan S."/>
            <person name="Lee S.L."/>
            <person name="Chao H."/>
            <person name="Dinh H."/>
            <person name="Han Y."/>
            <person name="Doddapaneni H.V."/>
            <person name="Worley K.C."/>
            <person name="Muzny D.M."/>
            <person name="Ioannidis P."/>
            <person name="Waterhouse R.M."/>
            <person name="Zdobnov E.M."/>
            <person name="James P.J."/>
            <person name="Bagnall N.H."/>
            <person name="Kotze A.C."/>
            <person name="Gibbs R.A."/>
            <person name="Richards S."/>
            <person name="Batterham P."/>
            <person name="Gasser R.B."/>
        </authorList>
    </citation>
    <scope>NUCLEOTIDE SEQUENCE [LARGE SCALE GENOMIC DNA]</scope>
    <source>
        <strain evidence="1 2">LS</strain>
        <tissue evidence="1">Full body</tissue>
    </source>
</reference>
<comment type="caution">
    <text evidence="1">The sequence shown here is derived from an EMBL/GenBank/DDBJ whole genome shotgun (WGS) entry which is preliminary data.</text>
</comment>
<dbReference type="EMBL" id="JRES01000991">
    <property type="protein sequence ID" value="KNC26363.1"/>
    <property type="molecule type" value="Genomic_DNA"/>
</dbReference>
<dbReference type="Proteomes" id="UP000037069">
    <property type="component" value="Unassembled WGS sequence"/>
</dbReference>
<evidence type="ECO:0000313" key="2">
    <source>
        <dbReference type="Proteomes" id="UP000037069"/>
    </source>
</evidence>
<dbReference type="AlphaFoldDB" id="A0A0L0C1Y4"/>
<accession>A0A0L0C1Y4</accession>